<evidence type="ECO:0000313" key="1">
    <source>
        <dbReference type="EMBL" id="QSX09204.1"/>
    </source>
</evidence>
<evidence type="ECO:0000313" key="2">
    <source>
        <dbReference type="Proteomes" id="UP000663499"/>
    </source>
</evidence>
<dbReference type="RefSeq" id="WP_207300543.1">
    <property type="nucleotide sequence ID" value="NZ_CP071444.1"/>
</dbReference>
<dbReference type="AlphaFoldDB" id="A0A975AJ01"/>
<accession>A0A975AJ01</accession>
<gene>
    <name evidence="1" type="ORF">J0B03_03830</name>
</gene>
<dbReference type="EMBL" id="CP071444">
    <property type="protein sequence ID" value="QSX09204.1"/>
    <property type="molecule type" value="Genomic_DNA"/>
</dbReference>
<dbReference type="KEGG" id="alka:J0B03_03830"/>
<keyword evidence="2" id="KW-1185">Reference proteome</keyword>
<name>A0A975AJ01_9FIRM</name>
<sequence length="89" mass="10203">MTTSNTSIGRGKKGSKFWMQTLVNRLSFLVELRKQGIDAKLILLNLVDDPTHIKTGLDDWLRHYEEIYQTMLGTTRCPDHVLLINMDVG</sequence>
<protein>
    <submittedName>
        <fullName evidence="1">Uncharacterized protein</fullName>
    </submittedName>
</protein>
<dbReference type="Proteomes" id="UP000663499">
    <property type="component" value="Chromosome"/>
</dbReference>
<organism evidence="1 2">
    <name type="scientific">Alkalibacter rhizosphaerae</name>
    <dbReference type="NCBI Taxonomy" id="2815577"/>
    <lineage>
        <taxon>Bacteria</taxon>
        <taxon>Bacillati</taxon>
        <taxon>Bacillota</taxon>
        <taxon>Clostridia</taxon>
        <taxon>Eubacteriales</taxon>
        <taxon>Eubacteriaceae</taxon>
        <taxon>Alkalibacter</taxon>
    </lineage>
</organism>
<reference evidence="1" key="1">
    <citation type="submission" date="2021-03" db="EMBL/GenBank/DDBJ databases">
        <title>Alkalibacter marinus sp. nov., isolated from tidal flat sediment.</title>
        <authorList>
            <person name="Namirimu T."/>
            <person name="Yang J.-A."/>
            <person name="Yang S.-H."/>
            <person name="Kim Y.-J."/>
            <person name="Kwon K.K."/>
        </authorList>
    </citation>
    <scope>NUCLEOTIDE SEQUENCE</scope>
    <source>
        <strain evidence="1">ES005</strain>
    </source>
</reference>
<proteinExistence type="predicted"/>